<feature type="transmembrane region" description="Helical" evidence="7">
    <location>
        <begin position="62"/>
        <end position="84"/>
    </location>
</feature>
<dbReference type="InterPro" id="IPR051907">
    <property type="entry name" value="DoxX-like_oxidoreductase"/>
</dbReference>
<evidence type="ECO:0000256" key="3">
    <source>
        <dbReference type="ARBA" id="ARBA00022475"/>
    </source>
</evidence>
<dbReference type="AlphaFoldDB" id="A0A1K9Z4E3"/>
<feature type="transmembrane region" description="Helical" evidence="7">
    <location>
        <begin position="112"/>
        <end position="131"/>
    </location>
</feature>
<feature type="transmembrane region" description="Helical" evidence="7">
    <location>
        <begin position="152"/>
        <end position="171"/>
    </location>
</feature>
<evidence type="ECO:0000256" key="6">
    <source>
        <dbReference type="ARBA" id="ARBA00023136"/>
    </source>
</evidence>
<feature type="transmembrane region" description="Helical" evidence="7">
    <location>
        <begin position="7"/>
        <end position="28"/>
    </location>
</feature>
<evidence type="ECO:0000256" key="7">
    <source>
        <dbReference type="SAM" id="Phobius"/>
    </source>
</evidence>
<evidence type="ECO:0000256" key="4">
    <source>
        <dbReference type="ARBA" id="ARBA00022692"/>
    </source>
</evidence>
<evidence type="ECO:0000256" key="1">
    <source>
        <dbReference type="ARBA" id="ARBA00004651"/>
    </source>
</evidence>
<dbReference type="GeneID" id="61294543"/>
<feature type="transmembrane region" description="Helical" evidence="7">
    <location>
        <begin position="191"/>
        <end position="213"/>
    </location>
</feature>
<evidence type="ECO:0000256" key="2">
    <source>
        <dbReference type="ARBA" id="ARBA00006679"/>
    </source>
</evidence>
<evidence type="ECO:0000313" key="10">
    <source>
        <dbReference type="Proteomes" id="UP000182660"/>
    </source>
</evidence>
<dbReference type="PANTHER" id="PTHR33452:SF1">
    <property type="entry name" value="INNER MEMBRANE PROTEIN YPHA-RELATED"/>
    <property type="match status" value="1"/>
</dbReference>
<evidence type="ECO:0000256" key="5">
    <source>
        <dbReference type="ARBA" id="ARBA00022989"/>
    </source>
</evidence>
<dbReference type="GO" id="GO:0005886">
    <property type="term" value="C:plasma membrane"/>
    <property type="evidence" value="ECO:0007669"/>
    <property type="project" value="UniProtKB-SubCell"/>
</dbReference>
<keyword evidence="3" id="KW-1003">Cell membrane</keyword>
<sequence>MNTFDKILRFLTIITSVTTVYLSIDALITNELSLWVFVSTIIFTIVLFVSLYITYQKRNIEFFGLIGTLLGGLTLGRLFSTIHLETINLSALSSLDPLMVAETGNGIQSIEYSSTLLFIILSIQLIRLPWLNKTAVQSSSIGMPTSYEWGMTLIRIYIGMMFIAHFTGHILAGGAPFAVFTDYFRSVGLPFPQGFVILAGVIELSLAVMLSFGFMTRLAAFSSSIYLFVSVGLGGHYAVGYVWVLPTGGWEFPAFWIFVSGIFILSGGGQSSVDRWLKNKYQGNTNKFKFLIS</sequence>
<reference evidence="9 11" key="2">
    <citation type="submission" date="2016-11" db="EMBL/GenBank/DDBJ databases">
        <authorList>
            <person name="Jaros S."/>
            <person name="Januszkiewicz K."/>
            <person name="Wedrychowicz H."/>
        </authorList>
    </citation>
    <scope>NUCLEOTIDE SEQUENCE [LARGE SCALE GENOMIC DNA]</scope>
    <source>
        <strain evidence="9">NVI 5450</strain>
    </source>
</reference>
<dbReference type="Proteomes" id="UP000183794">
    <property type="component" value="Unassembled WGS sequence"/>
</dbReference>
<comment type="subcellular location">
    <subcellularLocation>
        <location evidence="1">Cell membrane</location>
        <topology evidence="1">Multi-pass membrane protein</topology>
    </subcellularLocation>
</comment>
<name>A0A1K9Z4E3_9GAMM</name>
<dbReference type="PANTHER" id="PTHR33452">
    <property type="entry name" value="OXIDOREDUCTASE CATD-RELATED"/>
    <property type="match status" value="1"/>
</dbReference>
<keyword evidence="10" id="KW-1185">Reference proteome</keyword>
<gene>
    <name evidence="8" type="ORF">MT2528_1375</name>
    <name evidence="9" type="ORF">NVI5450_1519</name>
</gene>
<organism evidence="9 11">
    <name type="scientific">Moritella viscosa</name>
    <dbReference type="NCBI Taxonomy" id="80854"/>
    <lineage>
        <taxon>Bacteria</taxon>
        <taxon>Pseudomonadati</taxon>
        <taxon>Pseudomonadota</taxon>
        <taxon>Gammaproteobacteria</taxon>
        <taxon>Alteromonadales</taxon>
        <taxon>Moritellaceae</taxon>
        <taxon>Moritella</taxon>
    </lineage>
</organism>
<dbReference type="Proteomes" id="UP000182660">
    <property type="component" value="Unassembled WGS sequence"/>
</dbReference>
<protein>
    <submittedName>
        <fullName evidence="9">DoxD family protein, putative</fullName>
    </submittedName>
</protein>
<feature type="transmembrane region" description="Helical" evidence="7">
    <location>
        <begin position="250"/>
        <end position="268"/>
    </location>
</feature>
<comment type="similarity">
    <text evidence="2">Belongs to the DoxX family.</text>
</comment>
<accession>A0A1K9Z4E3</accession>
<keyword evidence="4 7" id="KW-0812">Transmembrane</keyword>
<evidence type="ECO:0000313" key="8">
    <source>
        <dbReference type="EMBL" id="SGY87868.1"/>
    </source>
</evidence>
<dbReference type="InterPro" id="IPR032808">
    <property type="entry name" value="DoxX"/>
</dbReference>
<dbReference type="EMBL" id="FPLD01000049">
    <property type="protein sequence ID" value="SGY93849.1"/>
    <property type="molecule type" value="Genomic_DNA"/>
</dbReference>
<keyword evidence="5 7" id="KW-1133">Transmembrane helix</keyword>
<feature type="transmembrane region" description="Helical" evidence="7">
    <location>
        <begin position="225"/>
        <end position="244"/>
    </location>
</feature>
<dbReference type="Pfam" id="PF07681">
    <property type="entry name" value="DoxX"/>
    <property type="match status" value="1"/>
</dbReference>
<proteinExistence type="inferred from homology"/>
<evidence type="ECO:0000313" key="9">
    <source>
        <dbReference type="EMBL" id="SGY93849.1"/>
    </source>
</evidence>
<keyword evidence="6 7" id="KW-0472">Membrane</keyword>
<evidence type="ECO:0000313" key="11">
    <source>
        <dbReference type="Proteomes" id="UP000183794"/>
    </source>
</evidence>
<reference evidence="8 10" key="1">
    <citation type="submission" date="2016-11" db="EMBL/GenBank/DDBJ databases">
        <authorList>
            <person name="Klemetsen T."/>
        </authorList>
    </citation>
    <scope>NUCLEOTIDE SEQUENCE [LARGE SCALE GENOMIC DNA]</scope>
    <source>
        <strain evidence="8">MT 2528</strain>
    </source>
</reference>
<dbReference type="OrthoDB" id="5382961at2"/>
<dbReference type="RefSeq" id="WP_045112632.1">
    <property type="nucleotide sequence ID" value="NZ_CAWQZC010000083.1"/>
</dbReference>
<dbReference type="EMBL" id="FPLJ01000039">
    <property type="protein sequence ID" value="SGY87868.1"/>
    <property type="molecule type" value="Genomic_DNA"/>
</dbReference>
<feature type="transmembrane region" description="Helical" evidence="7">
    <location>
        <begin position="34"/>
        <end position="55"/>
    </location>
</feature>